<protein>
    <submittedName>
        <fullName evidence="1">Uncharacterized protein</fullName>
    </submittedName>
</protein>
<sequence length="144" mass="15944">MPLNGYTVGNDTSVDVNGPYGPISLSKIINFEAKPKTNSVEVTALNGQTDEMLIPKGWSGTFEVERTDSTLEDFWAQWEADYYNGAPQLPSAATITDTTLENNGSRTTYRFTKVQLKLESAGKREGGKTVRMQVSFTAQRRLKV</sequence>
<name>A0AAD0RPK0_9NEIS</name>
<dbReference type="RefSeq" id="WP_118267320.1">
    <property type="nucleotide sequence ID" value="NZ_CP031968.1"/>
</dbReference>
<evidence type="ECO:0000313" key="1">
    <source>
        <dbReference type="EMBL" id="AXT46352.1"/>
    </source>
</evidence>
<reference evidence="1 2" key="1">
    <citation type="submission" date="2018-08" db="EMBL/GenBank/DDBJ databases">
        <title>Complete genome sequence of JP2-74.</title>
        <authorList>
            <person name="Wu L."/>
        </authorList>
    </citation>
    <scope>NUCLEOTIDE SEQUENCE [LARGE SCALE GENOMIC DNA]</scope>
    <source>
        <strain evidence="1 2">JP2-74</strain>
    </source>
</reference>
<evidence type="ECO:0000313" key="2">
    <source>
        <dbReference type="Proteomes" id="UP000259465"/>
    </source>
</evidence>
<organism evidence="1 2">
    <name type="scientific">Chromobacterium rhizoryzae</name>
    <dbReference type="NCBI Taxonomy" id="1778675"/>
    <lineage>
        <taxon>Bacteria</taxon>
        <taxon>Pseudomonadati</taxon>
        <taxon>Pseudomonadota</taxon>
        <taxon>Betaproteobacteria</taxon>
        <taxon>Neisseriales</taxon>
        <taxon>Chromobacteriaceae</taxon>
        <taxon>Chromobacterium</taxon>
    </lineage>
</organism>
<accession>A0AAD0RPK0</accession>
<dbReference type="AlphaFoldDB" id="A0AAD0RPK0"/>
<proteinExistence type="predicted"/>
<dbReference type="EMBL" id="CP031968">
    <property type="protein sequence ID" value="AXT46352.1"/>
    <property type="molecule type" value="Genomic_DNA"/>
</dbReference>
<dbReference type="Proteomes" id="UP000259465">
    <property type="component" value="Chromosome"/>
</dbReference>
<dbReference type="KEGG" id="crz:D1345_09195"/>
<gene>
    <name evidence="1" type="ORF">D1345_09195</name>
</gene>
<keyword evidence="2" id="KW-1185">Reference proteome</keyword>